<evidence type="ECO:0000313" key="3">
    <source>
        <dbReference type="Proteomes" id="UP001420932"/>
    </source>
</evidence>
<reference evidence="2 3" key="1">
    <citation type="submission" date="2024-01" db="EMBL/GenBank/DDBJ databases">
        <title>Genome assemblies of Stephania.</title>
        <authorList>
            <person name="Yang L."/>
        </authorList>
    </citation>
    <scope>NUCLEOTIDE SEQUENCE [LARGE SCALE GENOMIC DNA]</scope>
    <source>
        <strain evidence="2">YNDBR</strain>
        <tissue evidence="2">Leaf</tissue>
    </source>
</reference>
<proteinExistence type="predicted"/>
<organism evidence="2 3">
    <name type="scientific">Stephania yunnanensis</name>
    <dbReference type="NCBI Taxonomy" id="152371"/>
    <lineage>
        <taxon>Eukaryota</taxon>
        <taxon>Viridiplantae</taxon>
        <taxon>Streptophyta</taxon>
        <taxon>Embryophyta</taxon>
        <taxon>Tracheophyta</taxon>
        <taxon>Spermatophyta</taxon>
        <taxon>Magnoliopsida</taxon>
        <taxon>Ranunculales</taxon>
        <taxon>Menispermaceae</taxon>
        <taxon>Menispermoideae</taxon>
        <taxon>Cissampelideae</taxon>
        <taxon>Stephania</taxon>
    </lineage>
</organism>
<dbReference type="Proteomes" id="UP001420932">
    <property type="component" value="Unassembled WGS sequence"/>
</dbReference>
<accession>A0AAP0LEF7</accession>
<dbReference type="EMBL" id="JBBNAF010000001">
    <property type="protein sequence ID" value="KAK9169083.1"/>
    <property type="molecule type" value="Genomic_DNA"/>
</dbReference>
<gene>
    <name evidence="2" type="ORF">Syun_001223</name>
</gene>
<evidence type="ECO:0000313" key="2">
    <source>
        <dbReference type="EMBL" id="KAK9169083.1"/>
    </source>
</evidence>
<feature type="compositionally biased region" description="Polar residues" evidence="1">
    <location>
        <begin position="1"/>
        <end position="18"/>
    </location>
</feature>
<dbReference type="AlphaFoldDB" id="A0AAP0LEF7"/>
<evidence type="ECO:0000256" key="1">
    <source>
        <dbReference type="SAM" id="MobiDB-lite"/>
    </source>
</evidence>
<sequence>MSDVSNSQRNVPANQTTPRQRRHSAGPIRRCHAYAASALQANHHASVAVDLPRDARQFKLPSLALNMYAGNMSSSTDQKLDRLISMMEHLLSSGEVQVNPDMNSAYLHNYGRYEDSHYHNVNGVGMPQNRHRNINMNSFVQQVEVCEICGDYSHSAHNCPYNSRYENYHYSSYAPPQPDFSGFTSHTQAPQHERNQRCHQSLSLNDMMMEVMECLPESWRTRNEIPNNDLSLPALTDVQTSFTFTPEEDVRDDTSTNLEVHEDKEPEDYLIETSEECDVFQIEPEIVIALNEGEDEMEIDVNSDKPEMQQIESKEDQPLVLVRPPTLPNIYGTPYKGVEVRERLQIFYTTDTFVSDEPYTIDSFVLEVPDELLNLKEGMHISLPNYVDAPFVVDISKGEGIT</sequence>
<name>A0AAP0LEF7_9MAGN</name>
<keyword evidence="3" id="KW-1185">Reference proteome</keyword>
<comment type="caution">
    <text evidence="2">The sequence shown here is derived from an EMBL/GenBank/DDBJ whole genome shotgun (WGS) entry which is preliminary data.</text>
</comment>
<protein>
    <submittedName>
        <fullName evidence="2">Uncharacterized protein</fullName>
    </submittedName>
</protein>
<feature type="region of interest" description="Disordered" evidence="1">
    <location>
        <begin position="1"/>
        <end position="27"/>
    </location>
</feature>